<evidence type="ECO:0000259" key="3">
    <source>
        <dbReference type="Pfam" id="PF13649"/>
    </source>
</evidence>
<name>A0ABU9Y2T5_9SPHN</name>
<proteinExistence type="predicted"/>
<keyword evidence="2 4" id="KW-0808">Transferase</keyword>
<comment type="caution">
    <text evidence="4">The sequence shown here is derived from an EMBL/GenBank/DDBJ whole genome shotgun (WGS) entry which is preliminary data.</text>
</comment>
<dbReference type="EC" id="2.1.-.-" evidence="4"/>
<dbReference type="InterPro" id="IPR029063">
    <property type="entry name" value="SAM-dependent_MTases_sf"/>
</dbReference>
<evidence type="ECO:0000313" key="5">
    <source>
        <dbReference type="Proteomes" id="UP001419910"/>
    </source>
</evidence>
<protein>
    <submittedName>
        <fullName evidence="4">Class I SAM-dependent methyltransferase</fullName>
        <ecNumber evidence="4">2.1.-.-</ecNumber>
    </submittedName>
</protein>
<keyword evidence="5" id="KW-1185">Reference proteome</keyword>
<gene>
    <name evidence="4" type="ORF">ABC974_10750</name>
</gene>
<dbReference type="SUPFAM" id="SSF53335">
    <property type="entry name" value="S-adenosyl-L-methionine-dependent methyltransferases"/>
    <property type="match status" value="1"/>
</dbReference>
<organism evidence="4 5">
    <name type="scientific">Sphingomonas oligophenolica</name>
    <dbReference type="NCBI Taxonomy" id="301154"/>
    <lineage>
        <taxon>Bacteria</taxon>
        <taxon>Pseudomonadati</taxon>
        <taxon>Pseudomonadota</taxon>
        <taxon>Alphaproteobacteria</taxon>
        <taxon>Sphingomonadales</taxon>
        <taxon>Sphingomonadaceae</taxon>
        <taxon>Sphingomonas</taxon>
    </lineage>
</organism>
<dbReference type="PANTHER" id="PTHR43861">
    <property type="entry name" value="TRANS-ACONITATE 2-METHYLTRANSFERASE-RELATED"/>
    <property type="match status" value="1"/>
</dbReference>
<keyword evidence="1 4" id="KW-0489">Methyltransferase</keyword>
<accession>A0ABU9Y2T5</accession>
<dbReference type="GO" id="GO:0008168">
    <property type="term" value="F:methyltransferase activity"/>
    <property type="evidence" value="ECO:0007669"/>
    <property type="project" value="UniProtKB-KW"/>
</dbReference>
<dbReference type="InterPro" id="IPR041698">
    <property type="entry name" value="Methyltransf_25"/>
</dbReference>
<dbReference type="RefSeq" id="WP_343888610.1">
    <property type="nucleotide sequence ID" value="NZ_BAAAEH010000010.1"/>
</dbReference>
<evidence type="ECO:0000313" key="4">
    <source>
        <dbReference type="EMBL" id="MEN2790106.1"/>
    </source>
</evidence>
<dbReference type="CDD" id="cd02440">
    <property type="entry name" value="AdoMet_MTases"/>
    <property type="match status" value="1"/>
</dbReference>
<dbReference type="GO" id="GO:0032259">
    <property type="term" value="P:methylation"/>
    <property type="evidence" value="ECO:0007669"/>
    <property type="project" value="UniProtKB-KW"/>
</dbReference>
<sequence length="272" mass="28726">MTAPPTVQDPGDQARAELAELIDLQMSPLGLIAMDALAPASGQTVLDVGCGAGESLLQLVDRVGPAGCVIGVDIAPRVLAVARARTAHLPQVTVLQRDAAGLTLPDQSIDCIFSRFGMMFFAHPIVAFANMRRMLKHGGRIGFVCWRSMRENELDFGPVEAAGLGAMVDSTPFSFESADTIDQLLRAAGFHDITITANDSRVSSGDADAMVKVVTRVGALGKILREAPALLPEAEPLVRAALSAREQGGKVSLRAATWIVTAAADESSRRKI</sequence>
<dbReference type="Gene3D" id="3.40.50.150">
    <property type="entry name" value="Vaccinia Virus protein VP39"/>
    <property type="match status" value="1"/>
</dbReference>
<evidence type="ECO:0000256" key="1">
    <source>
        <dbReference type="ARBA" id="ARBA00022603"/>
    </source>
</evidence>
<evidence type="ECO:0000256" key="2">
    <source>
        <dbReference type="ARBA" id="ARBA00022679"/>
    </source>
</evidence>
<reference evidence="4 5" key="1">
    <citation type="submission" date="2024-05" db="EMBL/GenBank/DDBJ databases">
        <authorList>
            <person name="Liu Q."/>
            <person name="Xin Y.-H."/>
        </authorList>
    </citation>
    <scope>NUCLEOTIDE SEQUENCE [LARGE SCALE GENOMIC DNA]</scope>
    <source>
        <strain evidence="4 5">CGMCC 1.10181</strain>
    </source>
</reference>
<dbReference type="Proteomes" id="UP001419910">
    <property type="component" value="Unassembled WGS sequence"/>
</dbReference>
<dbReference type="Pfam" id="PF13649">
    <property type="entry name" value="Methyltransf_25"/>
    <property type="match status" value="1"/>
</dbReference>
<feature type="domain" description="Methyltransferase" evidence="3">
    <location>
        <begin position="45"/>
        <end position="139"/>
    </location>
</feature>
<dbReference type="PANTHER" id="PTHR43861:SF1">
    <property type="entry name" value="TRANS-ACONITATE 2-METHYLTRANSFERASE"/>
    <property type="match status" value="1"/>
</dbReference>
<dbReference type="EMBL" id="JBDIME010000007">
    <property type="protein sequence ID" value="MEN2790106.1"/>
    <property type="molecule type" value="Genomic_DNA"/>
</dbReference>